<keyword evidence="1" id="KW-0812">Transmembrane</keyword>
<keyword evidence="1" id="KW-0472">Membrane</keyword>
<organism evidence="3 4">
    <name type="scientific">Halomonas nitroreducens</name>
    <dbReference type="NCBI Taxonomy" id="447425"/>
    <lineage>
        <taxon>Bacteria</taxon>
        <taxon>Pseudomonadati</taxon>
        <taxon>Pseudomonadota</taxon>
        <taxon>Gammaproteobacteria</taxon>
        <taxon>Oceanospirillales</taxon>
        <taxon>Halomonadaceae</taxon>
        <taxon>Halomonas</taxon>
    </lineage>
</organism>
<dbReference type="AlphaFoldDB" id="A0A3S0JT35"/>
<reference evidence="3 4" key="1">
    <citation type="submission" date="2018-12" db="EMBL/GenBank/DDBJ databases">
        <authorList>
            <person name="Yu L."/>
        </authorList>
    </citation>
    <scope>NUCLEOTIDE SEQUENCE [LARGE SCALE GENOMIC DNA]</scope>
    <source>
        <strain evidence="3 4">11S</strain>
    </source>
</reference>
<dbReference type="PANTHER" id="PTHR30441:SF4">
    <property type="entry name" value="PROTEIN ASMA"/>
    <property type="match status" value="1"/>
</dbReference>
<dbReference type="Proteomes" id="UP000267400">
    <property type="component" value="Unassembled WGS sequence"/>
</dbReference>
<keyword evidence="1" id="KW-1133">Transmembrane helix</keyword>
<dbReference type="OrthoDB" id="9766390at2"/>
<evidence type="ECO:0000313" key="3">
    <source>
        <dbReference type="EMBL" id="RTQ97566.1"/>
    </source>
</evidence>
<evidence type="ECO:0000313" key="4">
    <source>
        <dbReference type="Proteomes" id="UP000267400"/>
    </source>
</evidence>
<feature type="transmembrane region" description="Helical" evidence="1">
    <location>
        <begin position="7"/>
        <end position="30"/>
    </location>
</feature>
<keyword evidence="4" id="KW-1185">Reference proteome</keyword>
<evidence type="ECO:0000256" key="1">
    <source>
        <dbReference type="SAM" id="Phobius"/>
    </source>
</evidence>
<dbReference type="EMBL" id="RXNS01000031">
    <property type="protein sequence ID" value="RTQ97566.1"/>
    <property type="molecule type" value="Genomic_DNA"/>
</dbReference>
<dbReference type="Pfam" id="PF05170">
    <property type="entry name" value="AsmA"/>
    <property type="match status" value="1"/>
</dbReference>
<feature type="domain" description="AsmA" evidence="2">
    <location>
        <begin position="1"/>
        <end position="656"/>
    </location>
</feature>
<dbReference type="RefSeq" id="WP_126487052.1">
    <property type="nucleotide sequence ID" value="NZ_RXNS01000031.1"/>
</dbReference>
<dbReference type="InterPro" id="IPR007844">
    <property type="entry name" value="AsmA"/>
</dbReference>
<dbReference type="GO" id="GO:0005886">
    <property type="term" value="C:plasma membrane"/>
    <property type="evidence" value="ECO:0007669"/>
    <property type="project" value="TreeGrafter"/>
</dbReference>
<dbReference type="GO" id="GO:0090313">
    <property type="term" value="P:regulation of protein targeting to membrane"/>
    <property type="evidence" value="ECO:0007669"/>
    <property type="project" value="TreeGrafter"/>
</dbReference>
<name>A0A3S0JT35_9GAMM</name>
<protein>
    <submittedName>
        <fullName evidence="3">AsmA family protein</fullName>
    </submittedName>
</protein>
<sequence length="781" mass="84081">MKRILRTLLAAIGVLGLVVVGAVVFVTTFFDPEDLKPRLVDVVREHSGLELDLEGPLAWSFYPRLGVSVESAQARLPSQPTDDTPFAAFDHAEVSLAMAPLLRGKIAIDGLTLDGLALNLERDAEGRGNWEALIERLEERGEEAEAVLAPASAGPNPDDADGLAVALNIASVQVRDGRVNYRDAQAGRELAFEQVDISGSNVNPDSPFPLSASLQVAVENGAEAQAEDAVGLVSQVELETRVNLGLAESRHVLSNLKLDTTTRLSGGDEEETQEARLNAKELILDLAGGQIKSSGSQLEFSLLHPRLGEKRLPLTLAFQLDANLQQDTARLREMQLTGPDGLEASGNLAINELSQTPRYEGQLRLASLSLRPWLIRFQAMPTTASNKALSEVALASSVEGDLQGIALDDLTLSLDGGTFNGHMAGRFDGSRLDVDLKGDSLNLDDYLPPADGPPMTASQGAFIQSAVAQEQSGGLVPAEWLGDLALDAHLLLGQLTLMEQTFENVELTLQGRDGRHRLTAFESDFHDGHLAASGQLDVRETPLRWQLTPRVENVRLGSLLDSLSSDPAPLRGRLQGEGELETRGNSVAELKRALGGRLATRVAEGSIAGVNVSRELCTAAARLEGETPSREWREDTEFERAEASFRIRDGVAESDDLLVTIPGGALDGGGQLDLASEQFDLKAAARFTDSVDAACEVNPRLVDVPFPVRCEGQLGGDSSEWCRFDREAFQDTLAGLLRREASERAGEEVEKRLDDAVKELDERLGEGSGSELRDALEGLFK</sequence>
<dbReference type="PANTHER" id="PTHR30441">
    <property type="entry name" value="DUF748 DOMAIN-CONTAINING PROTEIN"/>
    <property type="match status" value="1"/>
</dbReference>
<dbReference type="InterPro" id="IPR052894">
    <property type="entry name" value="AsmA-related"/>
</dbReference>
<proteinExistence type="predicted"/>
<comment type="caution">
    <text evidence="3">The sequence shown here is derived from an EMBL/GenBank/DDBJ whole genome shotgun (WGS) entry which is preliminary data.</text>
</comment>
<accession>A0A3S0JT35</accession>
<evidence type="ECO:0000259" key="2">
    <source>
        <dbReference type="Pfam" id="PF05170"/>
    </source>
</evidence>
<gene>
    <name evidence="3" type="ORF">EKG36_20045</name>
</gene>